<dbReference type="GO" id="GO:0009116">
    <property type="term" value="P:nucleoside metabolic process"/>
    <property type="evidence" value="ECO:0007669"/>
    <property type="project" value="InterPro"/>
</dbReference>
<evidence type="ECO:0000313" key="2">
    <source>
        <dbReference type="Proteomes" id="UP001159428"/>
    </source>
</evidence>
<dbReference type="Gene3D" id="3.40.50.1580">
    <property type="entry name" value="Nucleoside phosphorylase domain"/>
    <property type="match status" value="1"/>
</dbReference>
<dbReference type="GO" id="GO:0019284">
    <property type="term" value="P:L-methionine salvage from S-adenosylmethionine"/>
    <property type="evidence" value="ECO:0007669"/>
    <property type="project" value="TreeGrafter"/>
</dbReference>
<evidence type="ECO:0000313" key="1">
    <source>
        <dbReference type="EMBL" id="CAH3157823.1"/>
    </source>
</evidence>
<dbReference type="GO" id="GO:0008930">
    <property type="term" value="F:methylthioadenosine nucleosidase activity"/>
    <property type="evidence" value="ECO:0007669"/>
    <property type="project" value="TreeGrafter"/>
</dbReference>
<accession>A0AAU9XTV3</accession>
<dbReference type="AlphaFoldDB" id="A0AAU9XTV3"/>
<dbReference type="InterPro" id="IPR035994">
    <property type="entry name" value="Nucleoside_phosphorylase_sf"/>
</dbReference>
<dbReference type="PANTHER" id="PTHR46832:SF1">
    <property type="entry name" value="5'-METHYLTHIOADENOSINE_S-ADENOSYLHOMOCYSTEINE NUCLEOSIDASE"/>
    <property type="match status" value="1"/>
</dbReference>
<evidence type="ECO:0008006" key="3">
    <source>
        <dbReference type="Google" id="ProtNLM"/>
    </source>
</evidence>
<gene>
    <name evidence="1" type="ORF">PMEA_00030192</name>
</gene>
<name>A0AAU9XTV3_9CNID</name>
<dbReference type="GO" id="GO:0005829">
    <property type="term" value="C:cytosol"/>
    <property type="evidence" value="ECO:0007669"/>
    <property type="project" value="TreeGrafter"/>
</dbReference>
<keyword evidence="2" id="KW-1185">Reference proteome</keyword>
<dbReference type="SUPFAM" id="SSF53167">
    <property type="entry name" value="Purine and uridine phosphorylases"/>
    <property type="match status" value="1"/>
</dbReference>
<sequence length="311" mass="33755">MGDDASAEHKLGEEPEHWKHVHNGAAETVEISSPELSIDIPNICELPLTSLNWEDVKLPVDIVLFTVEDDEFLSCFAHLKKPERSYHITVGFVYFGFMEDDWGHKIETALMRCSKGHDGPGGALSAAKDAILLLRPKALISVGACRGLNSKKVKLGDIVVSSKLITPAFQIPPGRNMNKVIRNIADGWKPPLKNANGYKPKVHLGALLSISEANKDIISRYPEAIGVEEEAGGFWTAAHDFNIELLIVKGIKGFENSSHSSSVNWEKIACVMAASVVANILSQATIFQDWPHFNAATSPCSAASTACTAKS</sequence>
<reference evidence="1 2" key="1">
    <citation type="submission" date="2022-05" db="EMBL/GenBank/DDBJ databases">
        <authorList>
            <consortium name="Genoscope - CEA"/>
            <person name="William W."/>
        </authorList>
    </citation>
    <scope>NUCLEOTIDE SEQUENCE [LARGE SCALE GENOMIC DNA]</scope>
</reference>
<dbReference type="EMBL" id="CALNXJ010000065">
    <property type="protein sequence ID" value="CAH3157823.1"/>
    <property type="molecule type" value="Genomic_DNA"/>
</dbReference>
<comment type="caution">
    <text evidence="1">The sequence shown here is derived from an EMBL/GenBank/DDBJ whole genome shotgun (WGS) entry which is preliminary data.</text>
</comment>
<proteinExistence type="predicted"/>
<dbReference type="PANTHER" id="PTHR46832">
    <property type="entry name" value="5'-METHYLTHIOADENOSINE/S-ADENOSYLHOMOCYSTEINE NUCLEOSIDASE"/>
    <property type="match status" value="1"/>
</dbReference>
<organism evidence="1 2">
    <name type="scientific">Pocillopora meandrina</name>
    <dbReference type="NCBI Taxonomy" id="46732"/>
    <lineage>
        <taxon>Eukaryota</taxon>
        <taxon>Metazoa</taxon>
        <taxon>Cnidaria</taxon>
        <taxon>Anthozoa</taxon>
        <taxon>Hexacorallia</taxon>
        <taxon>Scleractinia</taxon>
        <taxon>Astrocoeniina</taxon>
        <taxon>Pocilloporidae</taxon>
        <taxon>Pocillopora</taxon>
    </lineage>
</organism>
<protein>
    <recommendedName>
        <fullName evidence="3">Nucleoside phosphorylase domain-containing protein</fullName>
    </recommendedName>
</protein>
<dbReference type="Proteomes" id="UP001159428">
    <property type="component" value="Unassembled WGS sequence"/>
</dbReference>
<dbReference type="GO" id="GO:0008782">
    <property type="term" value="F:adenosylhomocysteine nucleosidase activity"/>
    <property type="evidence" value="ECO:0007669"/>
    <property type="project" value="TreeGrafter"/>
</dbReference>